<evidence type="ECO:0000313" key="2">
    <source>
        <dbReference type="Proteomes" id="UP000199532"/>
    </source>
</evidence>
<proteinExistence type="predicted"/>
<evidence type="ECO:0000313" key="1">
    <source>
        <dbReference type="EMBL" id="SEI70081.1"/>
    </source>
</evidence>
<dbReference type="Proteomes" id="UP000199532">
    <property type="component" value="Unassembled WGS sequence"/>
</dbReference>
<name>A0A1H6SQK4_9BACT</name>
<sequence length="48" mass="5566">MNQISIRSGVAYGTVYNYLAKAKNNFKYLDEIGHLNYHMTINTINTNR</sequence>
<dbReference type="STRING" id="408657.SAMN04487995_1776"/>
<reference evidence="1 2" key="1">
    <citation type="submission" date="2016-10" db="EMBL/GenBank/DDBJ databases">
        <authorList>
            <person name="de Groot N.N."/>
        </authorList>
    </citation>
    <scope>NUCLEOTIDE SEQUENCE [LARGE SCALE GENOMIC DNA]</scope>
    <source>
        <strain evidence="1 2">DSM 19938</strain>
    </source>
</reference>
<keyword evidence="2" id="KW-1185">Reference proteome</keyword>
<dbReference type="AlphaFoldDB" id="A0A1H6SQK4"/>
<gene>
    <name evidence="1" type="ORF">SAMN04487995_1776</name>
</gene>
<accession>A0A1H6SQK4</accession>
<organism evidence="1 2">
    <name type="scientific">Dyadobacter koreensis</name>
    <dbReference type="NCBI Taxonomy" id="408657"/>
    <lineage>
        <taxon>Bacteria</taxon>
        <taxon>Pseudomonadati</taxon>
        <taxon>Bacteroidota</taxon>
        <taxon>Cytophagia</taxon>
        <taxon>Cytophagales</taxon>
        <taxon>Spirosomataceae</taxon>
        <taxon>Dyadobacter</taxon>
    </lineage>
</organism>
<protein>
    <submittedName>
        <fullName evidence="1">Uncharacterized protein</fullName>
    </submittedName>
</protein>
<dbReference type="EMBL" id="FNXY01000003">
    <property type="protein sequence ID" value="SEI70081.1"/>
    <property type="molecule type" value="Genomic_DNA"/>
</dbReference>